<evidence type="ECO:0000259" key="7">
    <source>
        <dbReference type="SMART" id="SM01030"/>
    </source>
</evidence>
<dbReference type="Gene3D" id="3.90.260.10">
    <property type="entry name" value="Transglutaminase-like"/>
    <property type="match status" value="1"/>
</dbReference>
<evidence type="ECO:0000256" key="3">
    <source>
        <dbReference type="ARBA" id="ARBA00022763"/>
    </source>
</evidence>
<dbReference type="PANTHER" id="PTHR12135">
    <property type="entry name" value="DNA REPAIR PROTEIN XP-C / RAD4"/>
    <property type="match status" value="1"/>
</dbReference>
<dbReference type="Gene3D" id="3.30.70.2460">
    <property type="entry name" value="Rad4, beta-hairpin domain BHD3"/>
    <property type="match status" value="1"/>
</dbReference>
<gene>
    <name evidence="10" type="ORF">MCUN1_001096</name>
</gene>
<dbReference type="InterPro" id="IPR018326">
    <property type="entry name" value="Rad4_beta-hairpin_dom1"/>
</dbReference>
<dbReference type="Proteomes" id="UP001219933">
    <property type="component" value="Chromosome 2"/>
</dbReference>
<dbReference type="GO" id="GO:0005737">
    <property type="term" value="C:cytoplasm"/>
    <property type="evidence" value="ECO:0007669"/>
    <property type="project" value="TreeGrafter"/>
</dbReference>
<evidence type="ECO:0000256" key="4">
    <source>
        <dbReference type="ARBA" id="ARBA00023204"/>
    </source>
</evidence>
<dbReference type="AlphaFoldDB" id="A0AAF0J687"/>
<dbReference type="Pfam" id="PF10405">
    <property type="entry name" value="BHD_3"/>
    <property type="match status" value="1"/>
</dbReference>
<dbReference type="Pfam" id="PF10404">
    <property type="entry name" value="BHD_2"/>
    <property type="match status" value="1"/>
</dbReference>
<feature type="region of interest" description="Disordered" evidence="6">
    <location>
        <begin position="284"/>
        <end position="312"/>
    </location>
</feature>
<feature type="region of interest" description="Disordered" evidence="6">
    <location>
        <begin position="725"/>
        <end position="746"/>
    </location>
</feature>
<dbReference type="GO" id="GO:0003684">
    <property type="term" value="F:damaged DNA binding"/>
    <property type="evidence" value="ECO:0007669"/>
    <property type="project" value="InterPro"/>
</dbReference>
<evidence type="ECO:0000313" key="11">
    <source>
        <dbReference type="Proteomes" id="UP001219933"/>
    </source>
</evidence>
<dbReference type="PANTHER" id="PTHR12135:SF0">
    <property type="entry name" value="DNA REPAIR PROTEIN COMPLEMENTING XP-C CELLS"/>
    <property type="match status" value="1"/>
</dbReference>
<feature type="domain" description="Rad4 beta-hairpin" evidence="9">
    <location>
        <begin position="566"/>
        <end position="640"/>
    </location>
</feature>
<evidence type="ECO:0000259" key="9">
    <source>
        <dbReference type="SMART" id="SM01032"/>
    </source>
</evidence>
<feature type="domain" description="Rad4 beta-hairpin" evidence="8">
    <location>
        <begin position="497"/>
        <end position="559"/>
    </location>
</feature>
<keyword evidence="11" id="KW-1185">Reference proteome</keyword>
<protein>
    <recommendedName>
        <fullName evidence="12">Rad4-domain-containing protein</fullName>
    </recommendedName>
</protein>
<keyword evidence="3" id="KW-0227">DNA damage</keyword>
<comment type="subcellular location">
    <subcellularLocation>
        <location evidence="1">Nucleus</location>
    </subcellularLocation>
</comment>
<dbReference type="SMART" id="SM01030">
    <property type="entry name" value="BHD_1"/>
    <property type="match status" value="1"/>
</dbReference>
<feature type="compositionally biased region" description="Low complexity" evidence="6">
    <location>
        <begin position="294"/>
        <end position="312"/>
    </location>
</feature>
<feature type="region of interest" description="Disordered" evidence="6">
    <location>
        <begin position="60"/>
        <end position="83"/>
    </location>
</feature>
<proteinExistence type="inferred from homology"/>
<dbReference type="SMART" id="SM01032">
    <property type="entry name" value="BHD_3"/>
    <property type="match status" value="1"/>
</dbReference>
<keyword evidence="4" id="KW-0234">DNA repair</keyword>
<dbReference type="EMBL" id="CP119878">
    <property type="protein sequence ID" value="WFD34259.1"/>
    <property type="molecule type" value="Genomic_DNA"/>
</dbReference>
<dbReference type="GO" id="GO:0000111">
    <property type="term" value="C:nucleotide-excision repair factor 2 complex"/>
    <property type="evidence" value="ECO:0007669"/>
    <property type="project" value="TreeGrafter"/>
</dbReference>
<feature type="domain" description="Rad4 beta-hairpin" evidence="7">
    <location>
        <begin position="445"/>
        <end position="495"/>
    </location>
</feature>
<dbReference type="InterPro" id="IPR018328">
    <property type="entry name" value="Rad4_beta-hairpin_dom3"/>
</dbReference>
<accession>A0AAF0J687</accession>
<evidence type="ECO:0000256" key="2">
    <source>
        <dbReference type="ARBA" id="ARBA00009525"/>
    </source>
</evidence>
<evidence type="ECO:0000259" key="8">
    <source>
        <dbReference type="SMART" id="SM01031"/>
    </source>
</evidence>
<evidence type="ECO:0000256" key="5">
    <source>
        <dbReference type="ARBA" id="ARBA00023242"/>
    </source>
</evidence>
<dbReference type="Gene3D" id="3.30.60.290">
    <property type="entry name" value="Rad4, beta-hairpin domain BHD2"/>
    <property type="match status" value="1"/>
</dbReference>
<evidence type="ECO:0008006" key="12">
    <source>
        <dbReference type="Google" id="ProtNLM"/>
    </source>
</evidence>
<dbReference type="Gene3D" id="2.20.20.110">
    <property type="entry name" value="Rad4, beta-hairpin domain BHD1"/>
    <property type="match status" value="1"/>
</dbReference>
<dbReference type="GO" id="GO:0006298">
    <property type="term" value="P:mismatch repair"/>
    <property type="evidence" value="ECO:0007669"/>
    <property type="project" value="TreeGrafter"/>
</dbReference>
<name>A0AAF0J687_9BASI</name>
<dbReference type="InterPro" id="IPR038765">
    <property type="entry name" value="Papain-like_cys_pep_sf"/>
</dbReference>
<dbReference type="Pfam" id="PF10403">
    <property type="entry name" value="BHD_1"/>
    <property type="match status" value="1"/>
</dbReference>
<reference evidence="10" key="1">
    <citation type="submission" date="2023-03" db="EMBL/GenBank/DDBJ databases">
        <title>Mating type loci evolution in Malassezia.</title>
        <authorList>
            <person name="Coelho M.A."/>
        </authorList>
    </citation>
    <scope>NUCLEOTIDE SEQUENCE</scope>
    <source>
        <strain evidence="10">CBS 11721</strain>
    </source>
</reference>
<evidence type="ECO:0000256" key="6">
    <source>
        <dbReference type="SAM" id="MobiDB-lite"/>
    </source>
</evidence>
<dbReference type="GO" id="GO:0071942">
    <property type="term" value="C:XPC complex"/>
    <property type="evidence" value="ECO:0007669"/>
    <property type="project" value="TreeGrafter"/>
</dbReference>
<sequence length="773" mass="86515">MHDTNAVASGHASDGLSDADFEDVADTASNAEYTYASIYGAASADSPAAQDEGGVEVHAAPRIQVTIAAPPRKQRTGPTPRDRQNRVLCHKLHVLSILAAARVRNRWCNNVDLRQKLQDAVPTFIINKIHAIHPRLEPERRERVRMFEAVMHELVDWWSRTYFLDQDICSAAAWRQPCMDILAGAQFAPRTRVDGWVVESAGARAARRSKRMEIAIFPPGDGVDVPTYLRLAPPAESCSPRDLLRLADDRVVSRETSAVLFCATCRALGIPARLVVSVQAPSWSSSGATKRQTEPAAESSDASDAPPVRLRSSRAASADARAAVCPHVDLSAPPTVWVEVFSKPFQRWITVDPVRSLVRATGARGMEPIAADRTNKLLYIMAFEEDGYARDVTARYTRTLNTRVARLRMHGRDSEWWPRVVRALHRPQKLDRDAVEDAELADNVGKEPMPTSVAAFKDHPVYALERHLRRDQVIHPAVRIGTFQGTAVYSRANVINVHSARQWYNEGREVKPNEIPLKWVKARTYTLTSKRIEEQAKADGTESQEPLYSYDQTALYVAPPVRNGVVPRNAFGHIDLFVPSMLPAGGAHIPYNGAAKIAKKLNVDYAEATVGFEFRRFASIPRMQGIVVPKEHEKAILAGYWEAEKEAAEAERIKREERAFGHWKRFIVALTVARRLYEQYGGKPLEPVKAQPEVRQLQDKQELLQPPQDEVRQLRDIPEDHVVEPPVADEELRAIPACSSPPTAADTSRIIPLEEFIGEQAPKRRRIVLRRKQ</sequence>
<keyword evidence="5" id="KW-0539">Nucleus</keyword>
<evidence type="ECO:0000313" key="10">
    <source>
        <dbReference type="EMBL" id="WFD34259.1"/>
    </source>
</evidence>
<dbReference type="InterPro" id="IPR018325">
    <property type="entry name" value="Rad4/PNGase_transGLS-fold"/>
</dbReference>
<dbReference type="SUPFAM" id="SSF54001">
    <property type="entry name" value="Cysteine proteinases"/>
    <property type="match status" value="1"/>
</dbReference>
<dbReference type="SMART" id="SM01031">
    <property type="entry name" value="BHD_2"/>
    <property type="match status" value="1"/>
</dbReference>
<dbReference type="InterPro" id="IPR004583">
    <property type="entry name" value="DNA_repair_Rad4"/>
</dbReference>
<dbReference type="GO" id="GO:0003697">
    <property type="term" value="F:single-stranded DNA binding"/>
    <property type="evidence" value="ECO:0007669"/>
    <property type="project" value="TreeGrafter"/>
</dbReference>
<dbReference type="Pfam" id="PF03835">
    <property type="entry name" value="Rad4"/>
    <property type="match status" value="1"/>
</dbReference>
<evidence type="ECO:0000256" key="1">
    <source>
        <dbReference type="ARBA" id="ARBA00004123"/>
    </source>
</evidence>
<dbReference type="InterPro" id="IPR036985">
    <property type="entry name" value="Transglutaminase-like_sf"/>
</dbReference>
<dbReference type="GO" id="GO:0006289">
    <property type="term" value="P:nucleotide-excision repair"/>
    <property type="evidence" value="ECO:0007669"/>
    <property type="project" value="InterPro"/>
</dbReference>
<dbReference type="InterPro" id="IPR042488">
    <property type="entry name" value="Rad4_BHD3_sf"/>
</dbReference>
<dbReference type="InterPro" id="IPR018327">
    <property type="entry name" value="BHD_2"/>
</dbReference>
<organism evidence="10 11">
    <name type="scientific">Malassezia cuniculi</name>
    <dbReference type="NCBI Taxonomy" id="948313"/>
    <lineage>
        <taxon>Eukaryota</taxon>
        <taxon>Fungi</taxon>
        <taxon>Dikarya</taxon>
        <taxon>Basidiomycota</taxon>
        <taxon>Ustilaginomycotina</taxon>
        <taxon>Malasseziomycetes</taxon>
        <taxon>Malasseziales</taxon>
        <taxon>Malasseziaceae</taxon>
        <taxon>Malassezia</taxon>
    </lineage>
</organism>
<comment type="similarity">
    <text evidence="2">Belongs to the XPC family.</text>
</comment>